<evidence type="ECO:0000256" key="1">
    <source>
        <dbReference type="ARBA" id="ARBA00006739"/>
    </source>
</evidence>
<dbReference type="Gene3D" id="3.90.550.10">
    <property type="entry name" value="Spore Coat Polysaccharide Biosynthesis Protein SpsA, Chain A"/>
    <property type="match status" value="1"/>
</dbReference>
<dbReference type="GO" id="GO:0016757">
    <property type="term" value="F:glycosyltransferase activity"/>
    <property type="evidence" value="ECO:0007669"/>
    <property type="project" value="UniProtKB-KW"/>
</dbReference>
<evidence type="ECO:0000313" key="5">
    <source>
        <dbReference type="EMBL" id="MDQ5770676.1"/>
    </source>
</evidence>
<evidence type="ECO:0000313" key="7">
    <source>
        <dbReference type="Proteomes" id="UP001223336"/>
    </source>
</evidence>
<dbReference type="PANTHER" id="PTHR43630">
    <property type="entry name" value="POLY-BETA-1,6-N-ACETYL-D-GLUCOSAMINE SYNTHASE"/>
    <property type="match status" value="1"/>
</dbReference>
<dbReference type="Pfam" id="PF00535">
    <property type="entry name" value="Glycos_transf_2"/>
    <property type="match status" value="1"/>
</dbReference>
<accession>A0AA51MKI8</accession>
<dbReference type="RefSeq" id="WP_308136353.1">
    <property type="nucleotide sequence ID" value="NZ_CP133197.1"/>
</dbReference>
<evidence type="ECO:0000259" key="4">
    <source>
        <dbReference type="Pfam" id="PF00535"/>
    </source>
</evidence>
<dbReference type="Proteomes" id="UP001229862">
    <property type="component" value="Chromosome"/>
</dbReference>
<dbReference type="PANTHER" id="PTHR43630:SF1">
    <property type="entry name" value="POLY-BETA-1,6-N-ACETYL-D-GLUCOSAMINE SYNTHASE"/>
    <property type="match status" value="1"/>
</dbReference>
<comment type="similarity">
    <text evidence="1">Belongs to the glycosyltransferase 2 family.</text>
</comment>
<dbReference type="InterPro" id="IPR029044">
    <property type="entry name" value="Nucleotide-diphossugar_trans"/>
</dbReference>
<reference evidence="6 7" key="1">
    <citation type="submission" date="2023-08" db="EMBL/GenBank/DDBJ databases">
        <title>New molecular markers tilS and rpoB for phylogenetic and monitoring studies of the genus Thiothrix biodiversity.</title>
        <authorList>
            <person name="Ravin N.V."/>
            <person name="Smolyakov D."/>
            <person name="Markov N.D."/>
            <person name="Beletsky A.V."/>
            <person name="Mardanov A.V."/>
            <person name="Rudenko T.S."/>
            <person name="Grabovich M.Y."/>
        </authorList>
    </citation>
    <scope>NUCLEOTIDE SEQUENCE</scope>
    <source>
        <strain evidence="6">DNT52</strain>
        <strain evidence="5 7">H33</strain>
    </source>
</reference>
<dbReference type="Proteomes" id="UP001223336">
    <property type="component" value="Unassembled WGS sequence"/>
</dbReference>
<dbReference type="AlphaFoldDB" id="A0AA51MKI8"/>
<dbReference type="InterPro" id="IPR001173">
    <property type="entry name" value="Glyco_trans_2-like"/>
</dbReference>
<sequence length="291" mass="32473">MADDICQPCRLVAGVSLMASVIVPAHNEASVIRRCLDSLSAQAGLDTLIVACNGCTDNTAEIVRNEYPHAICLDIAKPSKVNALNEAEKHVTSWPVFYIDADTRLSPNAIQTIIAAMANGSPLLAAPEPLIDTSQSSWVVQQYYRLWLQLPYIREGVVATCSYVISQAGRERFQQFPDIINDDGFVRCQFDAQERHNIADTQIFINAPRNLSSLIKIKTRARLGNMQLAAAQLCTKTDKKAYSSILLDKLMSRDAVAAVVYLLIASFIRWRAARQYHHLQTYTWEKDQSSR</sequence>
<keyword evidence="7" id="KW-1185">Reference proteome</keyword>
<dbReference type="EMBL" id="JAVFKN010000036">
    <property type="protein sequence ID" value="MDQ5770676.1"/>
    <property type="molecule type" value="Genomic_DNA"/>
</dbReference>
<evidence type="ECO:0000256" key="3">
    <source>
        <dbReference type="ARBA" id="ARBA00022679"/>
    </source>
</evidence>
<feature type="domain" description="Glycosyltransferase 2-like" evidence="4">
    <location>
        <begin position="20"/>
        <end position="125"/>
    </location>
</feature>
<evidence type="ECO:0000256" key="2">
    <source>
        <dbReference type="ARBA" id="ARBA00022676"/>
    </source>
</evidence>
<keyword evidence="2 6" id="KW-0328">Glycosyltransferase</keyword>
<proteinExistence type="inferred from homology"/>
<protein>
    <submittedName>
        <fullName evidence="6">Glycosyltransferase</fullName>
        <ecNumber evidence="6">2.4.-.-</ecNumber>
    </submittedName>
</protein>
<name>A0AA51MKI8_9GAMM</name>
<organism evidence="6">
    <name type="scientific">Thiothrix subterranea</name>
    <dbReference type="NCBI Taxonomy" id="2735563"/>
    <lineage>
        <taxon>Bacteria</taxon>
        <taxon>Pseudomonadati</taxon>
        <taxon>Pseudomonadota</taxon>
        <taxon>Gammaproteobacteria</taxon>
        <taxon>Thiotrichales</taxon>
        <taxon>Thiotrichaceae</taxon>
        <taxon>Thiothrix</taxon>
    </lineage>
</organism>
<dbReference type="EC" id="2.4.-.-" evidence="6"/>
<dbReference type="SUPFAM" id="SSF53448">
    <property type="entry name" value="Nucleotide-diphospho-sugar transferases"/>
    <property type="match status" value="1"/>
</dbReference>
<evidence type="ECO:0000313" key="6">
    <source>
        <dbReference type="EMBL" id="WML85960.1"/>
    </source>
</evidence>
<dbReference type="CDD" id="cd06423">
    <property type="entry name" value="CESA_like"/>
    <property type="match status" value="1"/>
</dbReference>
<dbReference type="EMBL" id="CP133217">
    <property type="protein sequence ID" value="WML85960.1"/>
    <property type="molecule type" value="Genomic_DNA"/>
</dbReference>
<gene>
    <name evidence="5" type="ORF">RCC75_19265</name>
    <name evidence="6" type="ORF">RCG00_16855</name>
</gene>
<keyword evidence="3 6" id="KW-0808">Transferase</keyword>